<dbReference type="Pfam" id="PF00005">
    <property type="entry name" value="ABC_tran"/>
    <property type="match status" value="2"/>
</dbReference>
<evidence type="ECO:0000313" key="9">
    <source>
        <dbReference type="Proteomes" id="UP000584642"/>
    </source>
</evidence>
<dbReference type="InterPro" id="IPR050107">
    <property type="entry name" value="ABC_carbohydrate_import_ATPase"/>
</dbReference>
<keyword evidence="2" id="KW-0762">Sugar transport</keyword>
<dbReference type="SUPFAM" id="SSF52540">
    <property type="entry name" value="P-loop containing nucleoside triphosphate hydrolases"/>
    <property type="match status" value="2"/>
</dbReference>
<comment type="caution">
    <text evidence="8">The sequence shown here is derived from an EMBL/GenBank/DDBJ whole genome shotgun (WGS) entry which is preliminary data.</text>
</comment>
<keyword evidence="5 8" id="KW-0067">ATP-binding</keyword>
<dbReference type="PROSITE" id="PS00211">
    <property type="entry name" value="ABC_TRANSPORTER_1"/>
    <property type="match status" value="1"/>
</dbReference>
<name>A0ABX2TI08_9PROT</name>
<dbReference type="Proteomes" id="UP000584642">
    <property type="component" value="Unassembled WGS sequence"/>
</dbReference>
<dbReference type="EMBL" id="JABFDB010000023">
    <property type="protein sequence ID" value="NYZ22941.1"/>
    <property type="molecule type" value="Genomic_DNA"/>
</dbReference>
<organism evidence="8 9">
    <name type="scientific">Azospirillum oleiclasticum</name>
    <dbReference type="NCBI Taxonomy" id="2735135"/>
    <lineage>
        <taxon>Bacteria</taxon>
        <taxon>Pseudomonadati</taxon>
        <taxon>Pseudomonadota</taxon>
        <taxon>Alphaproteobacteria</taxon>
        <taxon>Rhodospirillales</taxon>
        <taxon>Azospirillaceae</taxon>
        <taxon>Azospirillum</taxon>
    </lineage>
</organism>
<keyword evidence="4" id="KW-0547">Nucleotide-binding</keyword>
<accession>A0ABX2TI08</accession>
<dbReference type="GO" id="GO:0005524">
    <property type="term" value="F:ATP binding"/>
    <property type="evidence" value="ECO:0007669"/>
    <property type="project" value="UniProtKB-KW"/>
</dbReference>
<sequence>MAEPILSASGVEKCFGPVQVLFGVDVDVRAGEVHAIVGENGAGKSTLMKILAGYHRPTAGTIRVDGAVVEFAGSGDAERLGVVLIHQEFNLAEHLTVEENVFLGRELRRGLFLDRSAMRERAHQVLAELDCPVDPRTRVRDLAVSERQMVEIGKAVSRDVRVLIMDEPTAVLTGAETAVLFRLIRRLTAQGVGVVYISHKLDEVKALADRVTVLRDGRHIATRDAADLSQDDIAQLMVGRPVSDLFPEKIHPPADAAVVLEADGISVPGWVEGASFTLRKGEILGFAGLVGAGRTELMEGLLGLRRRTAGQIRRDGRALRLRHLDDATAAGIAYLSEDRKGKGLLVAKGLRPNLTLLALERYGRVFIDEAKEETALERAVQEFDIRVRDPGVAVSSLSGGNQQKLLLAKTMQVEPTILIADEPTRGIDIGTKQQIYRFLHDFARRGGSVILISSELMEVIGLSHRVVVMRAGTVTGTLEGDAIEEAEIVRYATGLKGGPATDGPTGRLEDGRAA</sequence>
<dbReference type="Gene3D" id="3.40.50.300">
    <property type="entry name" value="P-loop containing nucleotide triphosphate hydrolases"/>
    <property type="match status" value="2"/>
</dbReference>
<evidence type="ECO:0000256" key="4">
    <source>
        <dbReference type="ARBA" id="ARBA00022741"/>
    </source>
</evidence>
<dbReference type="RefSeq" id="WP_180284721.1">
    <property type="nucleotide sequence ID" value="NZ_JABFDB010000023.1"/>
</dbReference>
<keyword evidence="3" id="KW-0677">Repeat</keyword>
<dbReference type="SMART" id="SM00382">
    <property type="entry name" value="AAA"/>
    <property type="match status" value="2"/>
</dbReference>
<evidence type="ECO:0000259" key="7">
    <source>
        <dbReference type="PROSITE" id="PS50893"/>
    </source>
</evidence>
<dbReference type="CDD" id="cd03215">
    <property type="entry name" value="ABC_Carb_Monos_II"/>
    <property type="match status" value="1"/>
</dbReference>
<dbReference type="PANTHER" id="PTHR43790:SF9">
    <property type="entry name" value="GALACTOFURANOSE TRANSPORTER ATP-BINDING PROTEIN YTFR"/>
    <property type="match status" value="1"/>
</dbReference>
<evidence type="ECO:0000256" key="6">
    <source>
        <dbReference type="SAM" id="MobiDB-lite"/>
    </source>
</evidence>
<proteinExistence type="predicted"/>
<reference evidence="8 9" key="1">
    <citation type="submission" date="2020-05" db="EMBL/GenBank/DDBJ databases">
        <title>Azospirillum oleiclasticum sp. nov, a nitrogen-fixing and heavy crude oil-emulsifying bacterium isolated from the crude oil of Yumen Oilfield.</title>
        <authorList>
            <person name="Wu D."/>
            <person name="Cai M."/>
            <person name="Zhang X."/>
        </authorList>
    </citation>
    <scope>NUCLEOTIDE SEQUENCE [LARGE SCALE GENOMIC DNA]</scope>
    <source>
        <strain evidence="8 9">ROY-1-1-2</strain>
    </source>
</reference>
<dbReference type="InterPro" id="IPR017871">
    <property type="entry name" value="ABC_transporter-like_CS"/>
</dbReference>
<evidence type="ECO:0000256" key="2">
    <source>
        <dbReference type="ARBA" id="ARBA00022597"/>
    </source>
</evidence>
<feature type="domain" description="ABC transporter" evidence="7">
    <location>
        <begin position="6"/>
        <end position="241"/>
    </location>
</feature>
<protein>
    <submittedName>
        <fullName evidence="8">Sugar ABC transporter ATP-binding protein</fullName>
    </submittedName>
</protein>
<keyword evidence="9" id="KW-1185">Reference proteome</keyword>
<evidence type="ECO:0000256" key="5">
    <source>
        <dbReference type="ARBA" id="ARBA00022840"/>
    </source>
</evidence>
<feature type="region of interest" description="Disordered" evidence="6">
    <location>
        <begin position="494"/>
        <end position="514"/>
    </location>
</feature>
<dbReference type="PROSITE" id="PS50893">
    <property type="entry name" value="ABC_TRANSPORTER_2"/>
    <property type="match status" value="2"/>
</dbReference>
<dbReference type="PANTHER" id="PTHR43790">
    <property type="entry name" value="CARBOHYDRATE TRANSPORT ATP-BINDING PROTEIN MG119-RELATED"/>
    <property type="match status" value="1"/>
</dbReference>
<dbReference type="CDD" id="cd03216">
    <property type="entry name" value="ABC_Carb_Monos_I"/>
    <property type="match status" value="1"/>
</dbReference>
<gene>
    <name evidence="8" type="ORF">HND93_24815</name>
</gene>
<dbReference type="InterPro" id="IPR027417">
    <property type="entry name" value="P-loop_NTPase"/>
</dbReference>
<evidence type="ECO:0000256" key="1">
    <source>
        <dbReference type="ARBA" id="ARBA00022448"/>
    </source>
</evidence>
<keyword evidence="1" id="KW-0813">Transport</keyword>
<evidence type="ECO:0000256" key="3">
    <source>
        <dbReference type="ARBA" id="ARBA00022737"/>
    </source>
</evidence>
<evidence type="ECO:0000313" key="8">
    <source>
        <dbReference type="EMBL" id="NYZ22941.1"/>
    </source>
</evidence>
<feature type="domain" description="ABC transporter" evidence="7">
    <location>
        <begin position="254"/>
        <end position="496"/>
    </location>
</feature>
<dbReference type="InterPro" id="IPR003439">
    <property type="entry name" value="ABC_transporter-like_ATP-bd"/>
</dbReference>
<dbReference type="InterPro" id="IPR003593">
    <property type="entry name" value="AAA+_ATPase"/>
</dbReference>